<reference evidence="4 5" key="1">
    <citation type="submission" date="2018-05" db="EMBL/GenBank/DDBJ databases">
        <title>A metagenomic window into the 2 km-deep terrestrial subsurface aquifer revealed taxonomically and functionally diverse microbial community comprising novel uncultured bacterial lineages.</title>
        <authorList>
            <person name="Kadnikov V.V."/>
            <person name="Mardanov A.V."/>
            <person name="Beletsky A.V."/>
            <person name="Banks D."/>
            <person name="Pimenov N.V."/>
            <person name="Frank Y.A."/>
            <person name="Karnachuk O.V."/>
            <person name="Ravin N.V."/>
        </authorList>
    </citation>
    <scope>NUCLEOTIDE SEQUENCE [LARGE SCALE GENOMIC DNA]</scope>
    <source>
        <strain evidence="4">BY5</strain>
    </source>
</reference>
<comment type="caution">
    <text evidence="4">The sequence shown here is derived from an EMBL/GenBank/DDBJ whole genome shotgun (WGS) entry which is preliminary data.</text>
</comment>
<protein>
    <recommendedName>
        <fullName evidence="2">Anti-sigma factor antagonist</fullName>
    </recommendedName>
</protein>
<gene>
    <name evidence="4" type="ORF">OZSIB_2521</name>
</gene>
<accession>A0A367ZSL8</accession>
<dbReference type="GO" id="GO:0043856">
    <property type="term" value="F:anti-sigma factor antagonist activity"/>
    <property type="evidence" value="ECO:0007669"/>
    <property type="project" value="InterPro"/>
</dbReference>
<evidence type="ECO:0000256" key="2">
    <source>
        <dbReference type="RuleBase" id="RU003749"/>
    </source>
</evidence>
<comment type="similarity">
    <text evidence="1 2">Belongs to the anti-sigma-factor antagonist family.</text>
</comment>
<evidence type="ECO:0000259" key="3">
    <source>
        <dbReference type="PROSITE" id="PS50801"/>
    </source>
</evidence>
<name>A0A367ZSL8_9BACT</name>
<dbReference type="CDD" id="cd07043">
    <property type="entry name" value="STAS_anti-anti-sigma_factors"/>
    <property type="match status" value="1"/>
</dbReference>
<dbReference type="InterPro" id="IPR036513">
    <property type="entry name" value="STAS_dom_sf"/>
</dbReference>
<dbReference type="InterPro" id="IPR002645">
    <property type="entry name" value="STAS_dom"/>
</dbReference>
<dbReference type="AlphaFoldDB" id="A0A367ZSL8"/>
<dbReference type="Pfam" id="PF01740">
    <property type="entry name" value="STAS"/>
    <property type="match status" value="1"/>
</dbReference>
<organism evidence="4 5">
    <name type="scientific">Candidatus Ozemobacter sibiricus</name>
    <dbReference type="NCBI Taxonomy" id="2268124"/>
    <lineage>
        <taxon>Bacteria</taxon>
        <taxon>Candidatus Ozemobacteria</taxon>
        <taxon>Candidatus Ozemobacterales</taxon>
        <taxon>Candidatus Ozemobacteraceae</taxon>
        <taxon>Candidatus Ozemobacter</taxon>
    </lineage>
</organism>
<dbReference type="PANTHER" id="PTHR33495">
    <property type="entry name" value="ANTI-SIGMA FACTOR ANTAGONIST TM_1081-RELATED-RELATED"/>
    <property type="match status" value="1"/>
</dbReference>
<sequence>MRFTVEIRDGVLLVSLLADLTFDWFMEFDEQIRQALAPQVTHGILDLSRAHHLDSSGLGVIARLHRDLKARGGGLILAGVVPPIDNLLQMVGFHHHLRMYPTLEEALATLRLAPRTPQN</sequence>
<evidence type="ECO:0000313" key="4">
    <source>
        <dbReference type="EMBL" id="RCK81144.1"/>
    </source>
</evidence>
<evidence type="ECO:0000256" key="1">
    <source>
        <dbReference type="ARBA" id="ARBA00009013"/>
    </source>
</evidence>
<feature type="domain" description="STAS" evidence="3">
    <location>
        <begin position="1"/>
        <end position="110"/>
    </location>
</feature>
<dbReference type="SUPFAM" id="SSF52091">
    <property type="entry name" value="SpoIIaa-like"/>
    <property type="match status" value="1"/>
</dbReference>
<dbReference type="Gene3D" id="3.30.750.24">
    <property type="entry name" value="STAS domain"/>
    <property type="match status" value="1"/>
</dbReference>
<evidence type="ECO:0000313" key="5">
    <source>
        <dbReference type="Proteomes" id="UP000252355"/>
    </source>
</evidence>
<dbReference type="NCBIfam" id="TIGR00377">
    <property type="entry name" value="ant_ant_sig"/>
    <property type="match status" value="1"/>
</dbReference>
<dbReference type="InterPro" id="IPR003658">
    <property type="entry name" value="Anti-sigma_ant"/>
</dbReference>
<dbReference type="EMBL" id="QOQW01000003">
    <property type="protein sequence ID" value="RCK81144.1"/>
    <property type="molecule type" value="Genomic_DNA"/>
</dbReference>
<dbReference type="Proteomes" id="UP000252355">
    <property type="component" value="Unassembled WGS sequence"/>
</dbReference>
<proteinExistence type="inferred from homology"/>
<dbReference type="PROSITE" id="PS50801">
    <property type="entry name" value="STAS"/>
    <property type="match status" value="1"/>
</dbReference>